<dbReference type="InterPro" id="IPR022628">
    <property type="entry name" value="S-AdoMet_synt_N"/>
</dbReference>
<evidence type="ECO:0000313" key="18">
    <source>
        <dbReference type="EMBL" id="QTX02831.1"/>
    </source>
</evidence>
<dbReference type="CDD" id="cd18079">
    <property type="entry name" value="S-AdoMet_synt"/>
    <property type="match status" value="1"/>
</dbReference>
<keyword evidence="8" id="KW-0479">Metal-binding</keyword>
<dbReference type="EC" id="2.5.1.6" evidence="5 13"/>
<dbReference type="Proteomes" id="UP000672038">
    <property type="component" value="Chromosome"/>
</dbReference>
<accession>A0A975FIU3</accession>
<dbReference type="AlphaFoldDB" id="A0A975FIU3"/>
<evidence type="ECO:0000256" key="5">
    <source>
        <dbReference type="ARBA" id="ARBA00012828"/>
    </source>
</evidence>
<name>A0A975FIU3_LOWBP</name>
<feature type="domain" description="S-adenosylmethionine synthetase N-terminal" evidence="15">
    <location>
        <begin position="4"/>
        <end position="101"/>
    </location>
</feature>
<evidence type="ECO:0000256" key="14">
    <source>
        <dbReference type="RuleBase" id="RU004462"/>
    </source>
</evidence>
<evidence type="ECO:0000256" key="11">
    <source>
        <dbReference type="ARBA" id="ARBA00022842"/>
    </source>
</evidence>
<evidence type="ECO:0000256" key="10">
    <source>
        <dbReference type="ARBA" id="ARBA00022840"/>
    </source>
</evidence>
<feature type="domain" description="S-adenosylmethionine synthetase C-terminal" evidence="17">
    <location>
        <begin position="230"/>
        <end position="369"/>
    </location>
</feature>
<evidence type="ECO:0000259" key="16">
    <source>
        <dbReference type="Pfam" id="PF02772"/>
    </source>
</evidence>
<keyword evidence="19" id="KW-1185">Reference proteome</keyword>
<dbReference type="EMBL" id="CP054393">
    <property type="protein sequence ID" value="QTX02831.1"/>
    <property type="molecule type" value="Genomic_DNA"/>
</dbReference>
<keyword evidence="10" id="KW-0067">ATP-binding</keyword>
<evidence type="ECO:0000256" key="4">
    <source>
        <dbReference type="ARBA" id="ARBA00009685"/>
    </source>
</evidence>
<dbReference type="GO" id="GO:0005524">
    <property type="term" value="F:ATP binding"/>
    <property type="evidence" value="ECO:0007669"/>
    <property type="project" value="UniProtKB-KW"/>
</dbReference>
<feature type="domain" description="S-adenosylmethionine synthetase central" evidence="16">
    <location>
        <begin position="111"/>
        <end position="228"/>
    </location>
</feature>
<dbReference type="GO" id="GO:0006730">
    <property type="term" value="P:one-carbon metabolic process"/>
    <property type="evidence" value="ECO:0007669"/>
    <property type="project" value="UniProtKB-KW"/>
</dbReference>
<dbReference type="PROSITE" id="PS00377">
    <property type="entry name" value="ADOMET_SYNTHASE_2"/>
    <property type="match status" value="1"/>
</dbReference>
<dbReference type="FunFam" id="3.30.300.10:FF:000003">
    <property type="entry name" value="S-adenosylmethionine synthase"/>
    <property type="match status" value="1"/>
</dbReference>
<evidence type="ECO:0000256" key="7">
    <source>
        <dbReference type="ARBA" id="ARBA00022679"/>
    </source>
</evidence>
<dbReference type="GO" id="GO:0004478">
    <property type="term" value="F:methionine adenosyltransferase activity"/>
    <property type="evidence" value="ECO:0007669"/>
    <property type="project" value="UniProtKB-UniRule"/>
</dbReference>
<evidence type="ECO:0000256" key="6">
    <source>
        <dbReference type="ARBA" id="ARBA00022563"/>
    </source>
</evidence>
<dbReference type="InterPro" id="IPR002133">
    <property type="entry name" value="S-AdoMet_synthetase"/>
</dbReference>
<evidence type="ECO:0000256" key="13">
    <source>
        <dbReference type="NCBIfam" id="TIGR01034"/>
    </source>
</evidence>
<comment type="cofactor">
    <cofactor evidence="1">
        <name>Mg(2+)</name>
        <dbReference type="ChEBI" id="CHEBI:18420"/>
    </cofactor>
</comment>
<evidence type="ECO:0000256" key="2">
    <source>
        <dbReference type="ARBA" id="ARBA00001958"/>
    </source>
</evidence>
<evidence type="ECO:0000256" key="9">
    <source>
        <dbReference type="ARBA" id="ARBA00022741"/>
    </source>
</evidence>
<keyword evidence="6" id="KW-0554">One-carbon metabolism</keyword>
<comment type="pathway">
    <text evidence="3">Amino-acid biosynthesis; S-adenosyl-L-methionine biosynthesis; S-adenosyl-L-methionine from L-methionine: step 1/1.</text>
</comment>
<dbReference type="InterPro" id="IPR022631">
    <property type="entry name" value="ADOMET_SYNTHASE_CS"/>
</dbReference>
<dbReference type="KEGG" id="pluf:LFWB_2610"/>
<evidence type="ECO:0000256" key="3">
    <source>
        <dbReference type="ARBA" id="ARBA00005224"/>
    </source>
</evidence>
<comment type="similarity">
    <text evidence="4 14">Belongs to the AdoMet synthase family.</text>
</comment>
<dbReference type="InterPro" id="IPR022630">
    <property type="entry name" value="S-AdoMet_synt_C"/>
</dbReference>
<dbReference type="InterPro" id="IPR022636">
    <property type="entry name" value="S-AdoMet_synthetase_sfam"/>
</dbReference>
<evidence type="ECO:0000313" key="19">
    <source>
        <dbReference type="Proteomes" id="UP000672038"/>
    </source>
</evidence>
<keyword evidence="11" id="KW-0460">Magnesium</keyword>
<keyword evidence="12" id="KW-0630">Potassium</keyword>
<dbReference type="NCBIfam" id="TIGR01034">
    <property type="entry name" value="metK"/>
    <property type="match status" value="1"/>
</dbReference>
<reference evidence="18" key="1">
    <citation type="submission" date="2020-06" db="EMBL/GenBank/DDBJ databases">
        <title>Complete genome sequence of Candidatus Phytoplasma luffae NCHU2019.</title>
        <authorList>
            <person name="Cho S.-T."/>
            <person name="Tan C.-M."/>
            <person name="Li J.-R."/>
            <person name="Chien Y.-Y."/>
            <person name="Chiu Y.-C."/>
            <person name="Yang J.-Y."/>
            <person name="Kuo C.-H."/>
        </authorList>
    </citation>
    <scope>NUCLEOTIDE SEQUENCE</scope>
    <source>
        <strain evidence="18">NCHU2019</strain>
    </source>
</reference>
<evidence type="ECO:0000256" key="1">
    <source>
        <dbReference type="ARBA" id="ARBA00001946"/>
    </source>
</evidence>
<evidence type="ECO:0000259" key="15">
    <source>
        <dbReference type="Pfam" id="PF00438"/>
    </source>
</evidence>
<organism evidence="18 19">
    <name type="scientific">Loofah witches'-broom phytoplasma</name>
    <dbReference type="NCBI Taxonomy" id="35773"/>
    <lineage>
        <taxon>Bacteria</taxon>
        <taxon>Bacillati</taxon>
        <taxon>Mycoplasmatota</taxon>
        <taxon>Mollicutes</taxon>
        <taxon>Acholeplasmatales</taxon>
        <taxon>Acholeplasmataceae</taxon>
        <taxon>Candidatus Phytoplasma</taxon>
        <taxon>16SrVIII (Loofah witches'-broom group)</taxon>
    </lineage>
</organism>
<keyword evidence="7" id="KW-0808">Transferase</keyword>
<evidence type="ECO:0000259" key="17">
    <source>
        <dbReference type="Pfam" id="PF02773"/>
    </source>
</evidence>
<comment type="cofactor">
    <cofactor evidence="2">
        <name>K(+)</name>
        <dbReference type="ChEBI" id="CHEBI:29103"/>
    </cofactor>
</comment>
<dbReference type="GO" id="GO:0006556">
    <property type="term" value="P:S-adenosylmethionine biosynthetic process"/>
    <property type="evidence" value="ECO:0007669"/>
    <property type="project" value="UniProtKB-UniRule"/>
</dbReference>
<gene>
    <name evidence="18" type="primary">metK</name>
    <name evidence="18" type="ORF">LFWB_2610</name>
</gene>
<dbReference type="PANTHER" id="PTHR11964">
    <property type="entry name" value="S-ADENOSYLMETHIONINE SYNTHETASE"/>
    <property type="match status" value="1"/>
</dbReference>
<dbReference type="Pfam" id="PF02773">
    <property type="entry name" value="S-AdoMet_synt_C"/>
    <property type="match status" value="1"/>
</dbReference>
<dbReference type="PIRSF" id="PIRSF000497">
    <property type="entry name" value="MAT"/>
    <property type="match status" value="1"/>
</dbReference>
<evidence type="ECO:0000256" key="12">
    <source>
        <dbReference type="ARBA" id="ARBA00022958"/>
    </source>
</evidence>
<dbReference type="InterPro" id="IPR022629">
    <property type="entry name" value="S-AdoMet_synt_central"/>
</dbReference>
<dbReference type="Pfam" id="PF02772">
    <property type="entry name" value="S-AdoMet_synt_M"/>
    <property type="match status" value="1"/>
</dbReference>
<dbReference type="Pfam" id="PF00438">
    <property type="entry name" value="S-AdoMet_synt_N"/>
    <property type="match status" value="1"/>
</dbReference>
<keyword evidence="9" id="KW-0547">Nucleotide-binding</keyword>
<protein>
    <recommendedName>
        <fullName evidence="5 13">Methionine adenosyltransferase</fullName>
        <ecNumber evidence="5 13">2.5.1.6</ecNumber>
    </recommendedName>
</protein>
<dbReference type="Gene3D" id="3.30.300.10">
    <property type="match status" value="3"/>
</dbReference>
<sequence>MKKFSTESVTKGHPDKIADQISDALLDYYLKNDSNSKVAIETIVSDNKVIILGEIKTKFLFESEQINEIIKKVIKNIGYDDEKENFCYQKVTIFNFVHEQSSELNKVVENKSANDQGLMFGYATKETDLFLPLNFVIARNLSLKLTEVREQKIIPFLKPDGKTQVTLVYDENNNPLYIDSIVVSTQHEPNIKQEHLRQVIMEKVIKPVVDFNLVNDKTKFYINPSHSFIIGGPSADTGLTGRKIIQDAYGGEVRHGGGSFSGKDPSKVDRSGAYIARYLAKNIVAAKLVDKCEIQLSYIIGLKQPAAIFINTFKTNKISETLIIDTIKKNFDLTPSGIIKKLNLTKPLFQITACEGHFGRKDNLFSWEQIDSVPIFSKLLK</sequence>
<dbReference type="GO" id="GO:0046872">
    <property type="term" value="F:metal ion binding"/>
    <property type="evidence" value="ECO:0007669"/>
    <property type="project" value="UniProtKB-KW"/>
</dbReference>
<proteinExistence type="inferred from homology"/>
<dbReference type="SUPFAM" id="SSF55973">
    <property type="entry name" value="S-adenosylmethionine synthetase"/>
    <property type="match status" value="3"/>
</dbReference>
<evidence type="ECO:0000256" key="8">
    <source>
        <dbReference type="ARBA" id="ARBA00022723"/>
    </source>
</evidence>